<keyword evidence="6 9" id="KW-1133">Transmembrane helix</keyword>
<evidence type="ECO:0000256" key="2">
    <source>
        <dbReference type="ARBA" id="ARBA00010323"/>
    </source>
</evidence>
<feature type="transmembrane region" description="Helical" evidence="9">
    <location>
        <begin position="68"/>
        <end position="86"/>
    </location>
</feature>
<feature type="transmembrane region" description="Helical" evidence="9">
    <location>
        <begin position="395"/>
        <end position="417"/>
    </location>
</feature>
<evidence type="ECO:0000256" key="1">
    <source>
        <dbReference type="ARBA" id="ARBA00004651"/>
    </source>
</evidence>
<dbReference type="PANTHER" id="PTHR13285:SF23">
    <property type="entry name" value="TEICHOIC ACID D-ALANYLTRANSFERASE"/>
    <property type="match status" value="1"/>
</dbReference>
<dbReference type="GO" id="GO:0042121">
    <property type="term" value="P:alginic acid biosynthetic process"/>
    <property type="evidence" value="ECO:0007669"/>
    <property type="project" value="InterPro"/>
</dbReference>
<comment type="subcellular location">
    <subcellularLocation>
        <location evidence="1">Cell membrane</location>
        <topology evidence="1">Multi-pass membrane protein</topology>
    </subcellularLocation>
</comment>
<evidence type="ECO:0000256" key="8">
    <source>
        <dbReference type="ARBA" id="ARBA00023315"/>
    </source>
</evidence>
<keyword evidence="5 9" id="KW-0812">Transmembrane</keyword>
<reference evidence="10" key="1">
    <citation type="submission" date="2018-06" db="EMBL/GenBank/DDBJ databases">
        <authorList>
            <person name="Zhirakovskaya E."/>
        </authorList>
    </citation>
    <scope>NUCLEOTIDE SEQUENCE</scope>
</reference>
<proteinExistence type="inferred from homology"/>
<protein>
    <submittedName>
        <fullName evidence="10">Probable poly(Beta-D-mannuronate) O-acetylase</fullName>
        <ecNumber evidence="10">2.3.1.-</ecNumber>
    </submittedName>
</protein>
<evidence type="ECO:0000256" key="4">
    <source>
        <dbReference type="ARBA" id="ARBA00022679"/>
    </source>
</evidence>
<keyword evidence="7 9" id="KW-0472">Membrane</keyword>
<organism evidence="10">
    <name type="scientific">hydrothermal vent metagenome</name>
    <dbReference type="NCBI Taxonomy" id="652676"/>
    <lineage>
        <taxon>unclassified sequences</taxon>
        <taxon>metagenomes</taxon>
        <taxon>ecological metagenomes</taxon>
    </lineage>
</organism>
<evidence type="ECO:0000256" key="9">
    <source>
        <dbReference type="SAM" id="Phobius"/>
    </source>
</evidence>
<dbReference type="AlphaFoldDB" id="A0A3B0TLT8"/>
<dbReference type="Pfam" id="PF03062">
    <property type="entry name" value="MBOAT"/>
    <property type="match status" value="1"/>
</dbReference>
<dbReference type="GO" id="GO:0005886">
    <property type="term" value="C:plasma membrane"/>
    <property type="evidence" value="ECO:0007669"/>
    <property type="project" value="UniProtKB-SubCell"/>
</dbReference>
<gene>
    <name evidence="10" type="ORF">MNBD_BACTEROID01-1847</name>
</gene>
<evidence type="ECO:0000256" key="6">
    <source>
        <dbReference type="ARBA" id="ARBA00022989"/>
    </source>
</evidence>
<feature type="transmembrane region" description="Helical" evidence="9">
    <location>
        <begin position="437"/>
        <end position="460"/>
    </location>
</feature>
<dbReference type="EMBL" id="UOEP01000093">
    <property type="protein sequence ID" value="VAW18918.1"/>
    <property type="molecule type" value="Genomic_DNA"/>
</dbReference>
<evidence type="ECO:0000313" key="10">
    <source>
        <dbReference type="EMBL" id="VAW18918.1"/>
    </source>
</evidence>
<feature type="transmembrane region" description="Helical" evidence="9">
    <location>
        <begin position="480"/>
        <end position="497"/>
    </location>
</feature>
<evidence type="ECO:0000256" key="3">
    <source>
        <dbReference type="ARBA" id="ARBA00022475"/>
    </source>
</evidence>
<name>A0A3B0TLT8_9ZZZZ</name>
<accession>A0A3B0TLT8</accession>
<dbReference type="InterPro" id="IPR028362">
    <property type="entry name" value="AlgI"/>
</dbReference>
<keyword evidence="4 10" id="KW-0808">Transferase</keyword>
<dbReference type="PIRSF" id="PIRSF016636">
    <property type="entry name" value="AlgI_DltB"/>
    <property type="match status" value="1"/>
</dbReference>
<evidence type="ECO:0000256" key="5">
    <source>
        <dbReference type="ARBA" id="ARBA00022692"/>
    </source>
</evidence>
<dbReference type="InterPro" id="IPR024194">
    <property type="entry name" value="Ac/AlaTfrase_AlgI/DltB"/>
</dbReference>
<feature type="transmembrane region" description="Helical" evidence="9">
    <location>
        <begin position="98"/>
        <end position="118"/>
    </location>
</feature>
<dbReference type="PANTHER" id="PTHR13285">
    <property type="entry name" value="ACYLTRANSFERASE"/>
    <property type="match status" value="1"/>
</dbReference>
<dbReference type="GO" id="GO:0016746">
    <property type="term" value="F:acyltransferase activity"/>
    <property type="evidence" value="ECO:0007669"/>
    <property type="project" value="UniProtKB-KW"/>
</dbReference>
<comment type="similarity">
    <text evidence="2">Belongs to the membrane-bound acyltransferase family.</text>
</comment>
<dbReference type="EC" id="2.3.1.-" evidence="10"/>
<keyword evidence="3" id="KW-1003">Cell membrane</keyword>
<feature type="transmembrane region" description="Helical" evidence="9">
    <location>
        <begin position="365"/>
        <end position="383"/>
    </location>
</feature>
<feature type="transmembrane region" description="Helical" evidence="9">
    <location>
        <begin position="20"/>
        <end position="39"/>
    </location>
</feature>
<dbReference type="PIRSF" id="PIRSF500217">
    <property type="entry name" value="AlgI"/>
    <property type="match status" value="1"/>
</dbReference>
<dbReference type="InterPro" id="IPR051085">
    <property type="entry name" value="MB_O-acyltransferase"/>
</dbReference>
<dbReference type="InterPro" id="IPR004299">
    <property type="entry name" value="MBOAT_fam"/>
</dbReference>
<feature type="transmembrane region" description="Helical" evidence="9">
    <location>
        <begin position="154"/>
        <end position="175"/>
    </location>
</feature>
<keyword evidence="8 10" id="KW-0012">Acyltransferase</keyword>
<evidence type="ECO:0000256" key="7">
    <source>
        <dbReference type="ARBA" id="ARBA00023136"/>
    </source>
</evidence>
<sequence>MSNFFKEIVNQLLIYSPEQPILYTRPVFWGLFAIIMGLYSFFYKKNSLRNFYLLAISLFLYYKTNGSFLFLLVFSSVLNYIFGLLLRPGRKKVLRKIFLATGIALNLLVLAYFKYAYFFTSSFNQFFHTQFEVVNWLVLWENKLSGSSFDASVILLPVGISFYTFQAISYIADVYKQRVEPVRNIFDFSFYLAFFPQLVAGPIVRASAFIPQLYKKYQLTKAEFGHGLFLILKGLVKKVIFADYIAVNFVDRVFNSPLSYSGVENILAVYGYSLQIYCDFSGYTDIAIGVALLMGFKLPINFNEPYKAISLTNFWRRWHISLSLWLRDYLYIPLGGSRKGNFRTYVNLMITMVLGGLWHGANLQFVIWGAIHGVGLVLDKIWRKITTHQPYKLKWLKYLGIFITFNLVTFAWVFFRAQSWEIVEQFFYQVKYHFDIGILPGIINAYASPFSIALLGYILVWLPFKRKEKIRGWFIKTPTFVKLLITLLVVFLLYQAASSQLQPFIYFRF</sequence>